<dbReference type="SUPFAM" id="SSF46966">
    <property type="entry name" value="Spectrin repeat"/>
    <property type="match status" value="4"/>
</dbReference>
<protein>
    <submittedName>
        <fullName evidence="12">SYNE3 protein</fullName>
    </submittedName>
</protein>
<dbReference type="InterPro" id="IPR057932">
    <property type="entry name" value="Spectrin_SYNE1_3"/>
</dbReference>
<comment type="similarity">
    <text evidence="1">Belongs to the nesprin family.</text>
</comment>
<comment type="subcellular location">
    <subcellularLocation>
        <location evidence="7">Nucleus outer membrane</location>
        <topology evidence="7">Single-pass type IV membrane protein</topology>
    </subcellularLocation>
</comment>
<feature type="topological domain" description="Cytoplasmic" evidence="8">
    <location>
        <begin position="1"/>
        <end position="907"/>
    </location>
</feature>
<reference evidence="12 13" key="1">
    <citation type="submission" date="2019-09" db="EMBL/GenBank/DDBJ databases">
        <title>Bird 10,000 Genomes (B10K) Project - Family phase.</title>
        <authorList>
            <person name="Zhang G."/>
        </authorList>
    </citation>
    <scope>NUCLEOTIDE SEQUENCE [LARGE SCALE GENOMIC DNA]</scope>
    <source>
        <strain evidence="12">B10K-DU-017-25</strain>
        <tissue evidence="12">Mixed tissue sample</tissue>
    </source>
</reference>
<dbReference type="InterPro" id="IPR012315">
    <property type="entry name" value="KASH"/>
</dbReference>
<proteinExistence type="inferred from homology"/>
<evidence type="ECO:0000256" key="8">
    <source>
        <dbReference type="PROSITE-ProRule" id="PRU00385"/>
    </source>
</evidence>
<feature type="coiled-coil region" evidence="9">
    <location>
        <begin position="295"/>
        <end position="404"/>
    </location>
</feature>
<keyword evidence="2 8" id="KW-0812">Transmembrane</keyword>
<dbReference type="InterPro" id="IPR052403">
    <property type="entry name" value="LINC-complex_assoc"/>
</dbReference>
<keyword evidence="9" id="KW-0175">Coiled coil</keyword>
<dbReference type="OrthoDB" id="9838382at2759"/>
<dbReference type="AlphaFoldDB" id="A0A7K4ZF06"/>
<evidence type="ECO:0000256" key="1">
    <source>
        <dbReference type="ARBA" id="ARBA00008619"/>
    </source>
</evidence>
<evidence type="ECO:0000256" key="6">
    <source>
        <dbReference type="ARBA" id="ARBA00023242"/>
    </source>
</evidence>
<feature type="non-terminal residue" evidence="12">
    <location>
        <position position="957"/>
    </location>
</feature>
<comment type="caution">
    <text evidence="12">The sequence shown here is derived from an EMBL/GenBank/DDBJ whole genome shotgun (WGS) entry which is preliminary data.</text>
</comment>
<feature type="domain" description="KASH" evidence="11">
    <location>
        <begin position="899"/>
        <end position="957"/>
    </location>
</feature>
<dbReference type="InterPro" id="IPR003614">
    <property type="entry name" value="Knottins"/>
</dbReference>
<evidence type="ECO:0000256" key="5">
    <source>
        <dbReference type="ARBA" id="ARBA00023136"/>
    </source>
</evidence>
<dbReference type="PANTHER" id="PTHR47535:SF2">
    <property type="entry name" value="NESPRIN-3"/>
    <property type="match status" value="1"/>
</dbReference>
<name>A0A7K4ZF06_9AVES</name>
<dbReference type="Pfam" id="PF25804">
    <property type="entry name" value="SYNE3"/>
    <property type="match status" value="1"/>
</dbReference>
<keyword evidence="13" id="KW-1185">Reference proteome</keyword>
<dbReference type="Pfam" id="PF25803">
    <property type="entry name" value="Spectrin_SYNE1_2"/>
    <property type="match status" value="1"/>
</dbReference>
<feature type="non-terminal residue" evidence="12">
    <location>
        <position position="1"/>
    </location>
</feature>
<feature type="topological domain" description="Perinuclear space" evidence="8">
    <location>
        <begin position="929"/>
        <end position="957"/>
    </location>
</feature>
<evidence type="ECO:0000256" key="4">
    <source>
        <dbReference type="ARBA" id="ARBA00022989"/>
    </source>
</evidence>
<dbReference type="GO" id="GO:0005640">
    <property type="term" value="C:nuclear outer membrane"/>
    <property type="evidence" value="ECO:0007669"/>
    <property type="project" value="UniProtKB-SubCell"/>
</dbReference>
<evidence type="ECO:0000256" key="2">
    <source>
        <dbReference type="ARBA" id="ARBA00022692"/>
    </source>
</evidence>
<dbReference type="Proteomes" id="UP000517892">
    <property type="component" value="Unassembled WGS sequence"/>
</dbReference>
<sequence length="957" mass="110908">MTQQVQDEFYSSVENAEAWMKAIQERLRVNDNTNGPLSALEARLRETEKICALEPEGNLKMDLILSKATAALCSISEDKKHEILSKLKDIKTLWEETTLYITHCHSRIEWVWLLWSEYLKAQDEFYTWIYNMRITLEPDIELQLGLKEKQWQLSHAQILLNDVLNQSVMLERLLEEADCLFGRIGDPSVDENVQKKMRVEYEGIREEAQSRVKLLEKITKEHEQYSANVNWFQSWLNGVTERLNCCLGETTKFSAEDKLKELKEIAKNIRSGGKKWKHLENQCAEVIQNTSPLGAERMRDELEELRKALEKLKLLNSEEENKFLKIQQSEDAYKSQASQLEAVVQELKKDLQRLEKYLDPGEGEKTEEEFVNLWRICNATRAALAAEESKVEKLKAQLKELVQFSQDVQPHIESVVSAMQQYQSIKGKMSKMTAHTEIQLRRLFQDPLQCFEQWKPSVQMLLETPEPVLAHIEAALKESSLFKEKLMTLQLKKDLLNNILGDEEAKSFLQQVAEASKEREILHKSLLQTKSKLENLISQHQDFNAHFAPLQKKLSAIKAKLDLEKEPQPDLLGRKTQLQRLQMIQDELAELVIHKEEVEKLGQSNTTHRHEMNQLSSDCHALKRSLEMMIQQSEEHVQKHWAFNDRLCDLQQWIAVTAKQIESYQGADGEQNTEGADLERWLAEFPDKDIQLQIVEGYGQLVMKNSSPEETAHVQAELDQLKESWRSLKEMATSLHKKWQLSRPVTDKKKIAFVDSSWMSGPAFHHLDVDPNHKQERTRGKQNTGNHLKLMQEFEEWLQGENTKLSNILAVASSSTEEIKARQRKLEELKSRVPGGQRQFEVLHHLHLVTGNSEDMEDLHYQWMLYRSKLKESLNSPVGHYCDEFSLVCIFQKRSGGVCSFLHRVCWAALPLQLLLLLLLLLAFLLPLADETYSCNLSNNFARSFKLMLRYKGPPPT</sequence>
<accession>A0A7K4ZF06</accession>
<dbReference type="GO" id="GO:0006952">
    <property type="term" value="P:defense response"/>
    <property type="evidence" value="ECO:0007669"/>
    <property type="project" value="InterPro"/>
</dbReference>
<dbReference type="SMART" id="SM01249">
    <property type="entry name" value="KASH"/>
    <property type="match status" value="1"/>
</dbReference>
<gene>
    <name evidence="12" type="primary">Syne3</name>
    <name evidence="12" type="ORF">CENUNI_R04685</name>
</gene>
<dbReference type="Gene3D" id="1.20.58.60">
    <property type="match status" value="4"/>
</dbReference>
<evidence type="ECO:0000313" key="13">
    <source>
        <dbReference type="Proteomes" id="UP000517892"/>
    </source>
</evidence>
<organism evidence="12 13">
    <name type="scientific">Centropus unirufus</name>
    <dbReference type="NCBI Taxonomy" id="1118519"/>
    <lineage>
        <taxon>Eukaryota</taxon>
        <taxon>Metazoa</taxon>
        <taxon>Chordata</taxon>
        <taxon>Craniata</taxon>
        <taxon>Vertebrata</taxon>
        <taxon>Euteleostomi</taxon>
        <taxon>Archelosauria</taxon>
        <taxon>Archosauria</taxon>
        <taxon>Dinosauria</taxon>
        <taxon>Saurischia</taxon>
        <taxon>Theropoda</taxon>
        <taxon>Coelurosauria</taxon>
        <taxon>Aves</taxon>
        <taxon>Neognathae</taxon>
        <taxon>Neoaves</taxon>
        <taxon>Otidimorphae</taxon>
        <taxon>Cuculiformes</taxon>
        <taxon>Centropidae</taxon>
        <taxon>Centropus</taxon>
    </lineage>
</organism>
<keyword evidence="5 8" id="KW-0472">Membrane</keyword>
<evidence type="ECO:0000256" key="3">
    <source>
        <dbReference type="ARBA" id="ARBA00022737"/>
    </source>
</evidence>
<keyword evidence="3" id="KW-0677">Repeat</keyword>
<dbReference type="PANTHER" id="PTHR47535">
    <property type="entry name" value="MUSCLE-SPECIFIC PROTEIN 300 KDA, ISOFORM G"/>
    <property type="match status" value="1"/>
</dbReference>
<dbReference type="InterPro" id="IPR057933">
    <property type="entry name" value="SYNE3_dom"/>
</dbReference>
<dbReference type="GO" id="GO:0051015">
    <property type="term" value="F:actin filament binding"/>
    <property type="evidence" value="ECO:0007669"/>
    <property type="project" value="TreeGrafter"/>
</dbReference>
<feature type="transmembrane region" description="Helical" evidence="10">
    <location>
        <begin position="907"/>
        <end position="929"/>
    </location>
</feature>
<dbReference type="Pfam" id="PF10541">
    <property type="entry name" value="KASH"/>
    <property type="match status" value="1"/>
</dbReference>
<evidence type="ECO:0000256" key="9">
    <source>
        <dbReference type="SAM" id="Coils"/>
    </source>
</evidence>
<evidence type="ECO:0000256" key="7">
    <source>
        <dbReference type="ARBA" id="ARBA00046312"/>
    </source>
</evidence>
<dbReference type="GO" id="GO:0034993">
    <property type="term" value="C:meiotic nuclear membrane microtubule tethering complex"/>
    <property type="evidence" value="ECO:0007669"/>
    <property type="project" value="TreeGrafter"/>
</dbReference>
<dbReference type="EMBL" id="VYZI01000026">
    <property type="protein sequence ID" value="NWR69955.1"/>
    <property type="molecule type" value="Genomic_DNA"/>
</dbReference>
<dbReference type="CDD" id="cd00107">
    <property type="entry name" value="Knot1"/>
    <property type="match status" value="1"/>
</dbReference>
<evidence type="ECO:0000259" key="11">
    <source>
        <dbReference type="PROSITE" id="PS51049"/>
    </source>
</evidence>
<keyword evidence="4 10" id="KW-1133">Transmembrane helix</keyword>
<keyword evidence="6" id="KW-0539">Nucleus</keyword>
<dbReference type="PROSITE" id="PS51049">
    <property type="entry name" value="KASH"/>
    <property type="match status" value="1"/>
</dbReference>
<dbReference type="GO" id="GO:0005737">
    <property type="term" value="C:cytoplasm"/>
    <property type="evidence" value="ECO:0007669"/>
    <property type="project" value="TreeGrafter"/>
</dbReference>
<evidence type="ECO:0000256" key="10">
    <source>
        <dbReference type="SAM" id="Phobius"/>
    </source>
</evidence>
<evidence type="ECO:0000313" key="12">
    <source>
        <dbReference type="EMBL" id="NWR69955.1"/>
    </source>
</evidence>
<dbReference type="GO" id="GO:0007097">
    <property type="term" value="P:nuclear migration"/>
    <property type="evidence" value="ECO:0007669"/>
    <property type="project" value="TreeGrafter"/>
</dbReference>